<dbReference type="InterPro" id="IPR037278">
    <property type="entry name" value="ARFGAP/RecO"/>
</dbReference>
<dbReference type="PANTHER" id="PTHR45705:SF1">
    <property type="entry name" value="FI20236P1"/>
    <property type="match status" value="1"/>
</dbReference>
<dbReference type="Pfam" id="PF01412">
    <property type="entry name" value="ArfGap"/>
    <property type="match status" value="1"/>
</dbReference>
<sequence length="591" mass="65176">MSLDRAKKVMNEKNARILLDMARQPGNDVCADCGAKAPRWTSHNLGVFICMRCAGIHRKLGTHISKVKSIMLDLWTAEQMDNMRQWGNLKANSLWNPHPEFHPIPVNASDIEMEKYIRKKYEKGAFREDNLTKARPRSAPMSGSSSSYAGVSNSAASLSRKETDGIVTRSNSYDTALRQLREMGFTDDARNREVLATTNGDVKAATEILCRLPSNTVSSAHGRTASASDDDKAIQLWNMGFHDEAKNRDALRRTGGNVEVAAALLVEERSTAKRTIEQPASASSQAVGSLQQEQQRKQHKLPLSQSSSILDMSPSELMPTQKTQFTDVNTYSPNAYSSLNGSQVNQAFGYPQPSNTNNGVGGFSGLDRSMSGSTSGLNQLPNQTSQTGFQQGTTNFSASGTNGINQQQNQFGQFMQAQPNNFSGSVNTGGNTNPTGLHANVFGTNNNLQRQQSLPVGMNLNNQSNYVNSQSLFTPNSSAFGFGQQPQQQSNNTIGMLQQQQLQQRSQQQQAQQMMQQQMQQQQMRQQSLQQQMQSLQQQQFQLQQQNRFGDGVMNKGIGNQQSNPLGGMPNNTMNTNQNTGWNGMNNYRGF</sequence>
<dbReference type="Pfam" id="PF00627">
    <property type="entry name" value="UBA"/>
    <property type="match status" value="2"/>
</dbReference>
<feature type="domain" description="Arf-GAP" evidence="9">
    <location>
        <begin position="12"/>
        <end position="139"/>
    </location>
</feature>
<keyword evidence="2" id="KW-0479">Metal-binding</keyword>
<dbReference type="PROSITE" id="PS50030">
    <property type="entry name" value="UBA"/>
    <property type="match status" value="2"/>
</dbReference>
<dbReference type="SUPFAM" id="SSF57863">
    <property type="entry name" value="ArfGap/RecO-like zinc finger"/>
    <property type="match status" value="1"/>
</dbReference>
<evidence type="ECO:0000313" key="10">
    <source>
        <dbReference type="EMBL" id="CAG8625697.1"/>
    </source>
</evidence>
<keyword evidence="11" id="KW-1185">Reference proteome</keyword>
<dbReference type="FunFam" id="1.10.220.150:FF:000009">
    <property type="entry name" value="stromal membrane-associated protein 1 isoform X1"/>
    <property type="match status" value="1"/>
</dbReference>
<dbReference type="OrthoDB" id="10266696at2759"/>
<dbReference type="SMART" id="SM00105">
    <property type="entry name" value="ArfGap"/>
    <property type="match status" value="1"/>
</dbReference>
<dbReference type="SMART" id="SM00165">
    <property type="entry name" value="UBA"/>
    <property type="match status" value="2"/>
</dbReference>
<evidence type="ECO:0000256" key="4">
    <source>
        <dbReference type="ARBA" id="ARBA00022833"/>
    </source>
</evidence>
<dbReference type="GO" id="GO:0005737">
    <property type="term" value="C:cytoplasm"/>
    <property type="evidence" value="ECO:0007669"/>
    <property type="project" value="TreeGrafter"/>
</dbReference>
<dbReference type="GO" id="GO:0005096">
    <property type="term" value="F:GTPase activator activity"/>
    <property type="evidence" value="ECO:0007669"/>
    <property type="project" value="UniProtKB-KW"/>
</dbReference>
<dbReference type="Proteomes" id="UP000789739">
    <property type="component" value="Unassembled WGS sequence"/>
</dbReference>
<gene>
    <name evidence="10" type="ORF">PBRASI_LOCUS8965</name>
</gene>
<feature type="compositionally biased region" description="Low complexity" evidence="7">
    <location>
        <begin position="137"/>
        <end position="157"/>
    </location>
</feature>
<evidence type="ECO:0000259" key="8">
    <source>
        <dbReference type="PROSITE" id="PS50030"/>
    </source>
</evidence>
<dbReference type="InterPro" id="IPR015940">
    <property type="entry name" value="UBA"/>
</dbReference>
<dbReference type="InterPro" id="IPR038508">
    <property type="entry name" value="ArfGAP_dom_sf"/>
</dbReference>
<reference evidence="10" key="1">
    <citation type="submission" date="2021-06" db="EMBL/GenBank/DDBJ databases">
        <authorList>
            <person name="Kallberg Y."/>
            <person name="Tangrot J."/>
            <person name="Rosling A."/>
        </authorList>
    </citation>
    <scope>NUCLEOTIDE SEQUENCE</scope>
    <source>
        <strain evidence="10">BR232B</strain>
    </source>
</reference>
<accession>A0A9N9GQB1</accession>
<feature type="region of interest" description="Disordered" evidence="7">
    <location>
        <begin position="274"/>
        <end position="313"/>
    </location>
</feature>
<dbReference type="GO" id="GO:0008270">
    <property type="term" value="F:zinc ion binding"/>
    <property type="evidence" value="ECO:0007669"/>
    <property type="project" value="UniProtKB-KW"/>
</dbReference>
<evidence type="ECO:0000256" key="5">
    <source>
        <dbReference type="PROSITE-ProRule" id="PRU00288"/>
    </source>
</evidence>
<feature type="domain" description="UBA" evidence="8">
    <location>
        <begin position="227"/>
        <end position="268"/>
    </location>
</feature>
<keyword evidence="3 5" id="KW-0863">Zinc-finger</keyword>
<feature type="compositionally biased region" description="Low complexity" evidence="7">
    <location>
        <begin position="382"/>
        <end position="397"/>
    </location>
</feature>
<evidence type="ECO:0000256" key="7">
    <source>
        <dbReference type="SAM" id="MobiDB-lite"/>
    </source>
</evidence>
<keyword evidence="1" id="KW-0343">GTPase activation</keyword>
<feature type="compositionally biased region" description="Polar residues" evidence="7">
    <location>
        <begin position="370"/>
        <end position="381"/>
    </location>
</feature>
<dbReference type="CDD" id="cd08204">
    <property type="entry name" value="ArfGap"/>
    <property type="match status" value="1"/>
</dbReference>
<dbReference type="Gene3D" id="1.10.220.150">
    <property type="entry name" value="Arf GTPase activating protein"/>
    <property type="match status" value="1"/>
</dbReference>
<evidence type="ECO:0000256" key="6">
    <source>
        <dbReference type="SAM" id="Coils"/>
    </source>
</evidence>
<feature type="region of interest" description="Disordered" evidence="7">
    <location>
        <begin position="128"/>
        <end position="163"/>
    </location>
</feature>
<dbReference type="CDD" id="cd14326">
    <property type="entry name" value="UBA_UBL7"/>
    <property type="match status" value="1"/>
</dbReference>
<evidence type="ECO:0000256" key="2">
    <source>
        <dbReference type="ARBA" id="ARBA00022723"/>
    </source>
</evidence>
<dbReference type="PANTHER" id="PTHR45705">
    <property type="entry name" value="FI20236P1"/>
    <property type="match status" value="1"/>
</dbReference>
<name>A0A9N9GQB1_9GLOM</name>
<dbReference type="Gene3D" id="1.10.8.10">
    <property type="entry name" value="DNA helicase RuvA subunit, C-terminal domain"/>
    <property type="match status" value="2"/>
</dbReference>
<comment type="caution">
    <text evidence="10">The sequence shown here is derived from an EMBL/GenBank/DDBJ whole genome shotgun (WGS) entry which is preliminary data.</text>
</comment>
<feature type="compositionally biased region" description="Polar residues" evidence="7">
    <location>
        <begin position="278"/>
        <end position="293"/>
    </location>
</feature>
<feature type="region of interest" description="Disordered" evidence="7">
    <location>
        <begin position="352"/>
        <end position="401"/>
    </location>
</feature>
<dbReference type="CDD" id="cd14291">
    <property type="entry name" value="UBA1_NUB1_like"/>
    <property type="match status" value="1"/>
</dbReference>
<dbReference type="InterPro" id="IPR001164">
    <property type="entry name" value="ArfGAP_dom"/>
</dbReference>
<dbReference type="InterPro" id="IPR051718">
    <property type="entry name" value="ARF_GTPase-activating"/>
</dbReference>
<keyword evidence="4" id="KW-0862">Zinc</keyword>
<evidence type="ECO:0000256" key="3">
    <source>
        <dbReference type="ARBA" id="ARBA00022771"/>
    </source>
</evidence>
<feature type="coiled-coil region" evidence="6">
    <location>
        <begin position="497"/>
        <end position="546"/>
    </location>
</feature>
<dbReference type="EMBL" id="CAJVPI010001762">
    <property type="protein sequence ID" value="CAG8625697.1"/>
    <property type="molecule type" value="Genomic_DNA"/>
</dbReference>
<protein>
    <submittedName>
        <fullName evidence="10">1034_t:CDS:1</fullName>
    </submittedName>
</protein>
<proteinExistence type="predicted"/>
<evidence type="ECO:0000313" key="11">
    <source>
        <dbReference type="Proteomes" id="UP000789739"/>
    </source>
</evidence>
<dbReference type="InterPro" id="IPR009060">
    <property type="entry name" value="UBA-like_sf"/>
</dbReference>
<dbReference type="InterPro" id="IPR047878">
    <property type="entry name" value="UBL7_UBA"/>
</dbReference>
<feature type="domain" description="UBA" evidence="8">
    <location>
        <begin position="171"/>
        <end position="212"/>
    </location>
</feature>
<dbReference type="AlphaFoldDB" id="A0A9N9GQB1"/>
<dbReference type="PRINTS" id="PR00405">
    <property type="entry name" value="REVINTRACTNG"/>
</dbReference>
<evidence type="ECO:0000259" key="9">
    <source>
        <dbReference type="PROSITE" id="PS50115"/>
    </source>
</evidence>
<organism evidence="10 11">
    <name type="scientific">Paraglomus brasilianum</name>
    <dbReference type="NCBI Taxonomy" id="144538"/>
    <lineage>
        <taxon>Eukaryota</taxon>
        <taxon>Fungi</taxon>
        <taxon>Fungi incertae sedis</taxon>
        <taxon>Mucoromycota</taxon>
        <taxon>Glomeromycotina</taxon>
        <taxon>Glomeromycetes</taxon>
        <taxon>Paraglomerales</taxon>
        <taxon>Paraglomeraceae</taxon>
        <taxon>Paraglomus</taxon>
    </lineage>
</organism>
<evidence type="ECO:0000256" key="1">
    <source>
        <dbReference type="ARBA" id="ARBA00022468"/>
    </source>
</evidence>
<dbReference type="SUPFAM" id="SSF46934">
    <property type="entry name" value="UBA-like"/>
    <property type="match status" value="2"/>
</dbReference>
<keyword evidence="6" id="KW-0175">Coiled coil</keyword>
<dbReference type="PROSITE" id="PS50115">
    <property type="entry name" value="ARFGAP"/>
    <property type="match status" value="1"/>
</dbReference>